<accession>A0A319E957</accession>
<dbReference type="InterPro" id="IPR013087">
    <property type="entry name" value="Znf_C2H2_type"/>
</dbReference>
<dbReference type="SMART" id="SM00355">
    <property type="entry name" value="ZnF_C2H2"/>
    <property type="match status" value="2"/>
</dbReference>
<evidence type="ECO:0000256" key="1">
    <source>
        <dbReference type="ARBA" id="ARBA00004123"/>
    </source>
</evidence>
<dbReference type="Proteomes" id="UP000248423">
    <property type="component" value="Unassembled WGS sequence"/>
</dbReference>
<dbReference type="CDD" id="cd12148">
    <property type="entry name" value="fungal_TF_MHR"/>
    <property type="match status" value="1"/>
</dbReference>
<keyword evidence="6" id="KW-0805">Transcription regulation</keyword>
<feature type="domain" description="C2H2-type" evidence="11">
    <location>
        <begin position="17"/>
        <end position="44"/>
    </location>
</feature>
<keyword evidence="5" id="KW-0862">Zinc</keyword>
<reference evidence="12 13" key="1">
    <citation type="submission" date="2018-02" db="EMBL/GenBank/DDBJ databases">
        <title>The genomes of Aspergillus section Nigri reveals drivers in fungal speciation.</title>
        <authorList>
            <consortium name="DOE Joint Genome Institute"/>
            <person name="Vesth T.C."/>
            <person name="Nybo J."/>
            <person name="Theobald S."/>
            <person name="Brandl J."/>
            <person name="Frisvad J.C."/>
            <person name="Nielsen K.F."/>
            <person name="Lyhne E.K."/>
            <person name="Kogle M.E."/>
            <person name="Kuo A."/>
            <person name="Riley R."/>
            <person name="Clum A."/>
            <person name="Nolan M."/>
            <person name="Lipzen A."/>
            <person name="Salamov A."/>
            <person name="Henrissat B."/>
            <person name="Wiebenga A."/>
            <person name="De vries R.P."/>
            <person name="Grigoriev I.V."/>
            <person name="Mortensen U.H."/>
            <person name="Andersen M.R."/>
            <person name="Baker S.E."/>
        </authorList>
    </citation>
    <scope>NUCLEOTIDE SEQUENCE [LARGE SCALE GENOMIC DNA]</scope>
    <source>
        <strain evidence="12 13">CBS 121057</strain>
    </source>
</reference>
<organism evidence="12 13">
    <name type="scientific">Aspergillus sclerotiicarbonarius (strain CBS 121057 / IBT 28362)</name>
    <dbReference type="NCBI Taxonomy" id="1448318"/>
    <lineage>
        <taxon>Eukaryota</taxon>
        <taxon>Fungi</taxon>
        <taxon>Dikarya</taxon>
        <taxon>Ascomycota</taxon>
        <taxon>Pezizomycotina</taxon>
        <taxon>Eurotiomycetes</taxon>
        <taxon>Eurotiomycetidae</taxon>
        <taxon>Eurotiales</taxon>
        <taxon>Aspergillaceae</taxon>
        <taxon>Aspergillus</taxon>
        <taxon>Aspergillus subgen. Circumdati</taxon>
    </lineage>
</organism>
<evidence type="ECO:0000256" key="6">
    <source>
        <dbReference type="ARBA" id="ARBA00023015"/>
    </source>
</evidence>
<keyword evidence="2" id="KW-0479">Metal-binding</keyword>
<evidence type="ECO:0000256" key="5">
    <source>
        <dbReference type="ARBA" id="ARBA00022833"/>
    </source>
</evidence>
<dbReference type="STRING" id="1448318.A0A319E957"/>
<gene>
    <name evidence="12" type="ORF">BO78DRAFT_206325</name>
</gene>
<dbReference type="Pfam" id="PF00096">
    <property type="entry name" value="zf-C2H2"/>
    <property type="match status" value="1"/>
</dbReference>
<dbReference type="SUPFAM" id="SSF57667">
    <property type="entry name" value="beta-beta-alpha zinc fingers"/>
    <property type="match status" value="1"/>
</dbReference>
<evidence type="ECO:0000256" key="3">
    <source>
        <dbReference type="ARBA" id="ARBA00022737"/>
    </source>
</evidence>
<evidence type="ECO:0000256" key="9">
    <source>
        <dbReference type="PROSITE-ProRule" id="PRU00042"/>
    </source>
</evidence>
<dbReference type="GO" id="GO:0000978">
    <property type="term" value="F:RNA polymerase II cis-regulatory region sequence-specific DNA binding"/>
    <property type="evidence" value="ECO:0007669"/>
    <property type="project" value="InterPro"/>
</dbReference>
<dbReference type="InterPro" id="IPR051059">
    <property type="entry name" value="VerF-like"/>
</dbReference>
<dbReference type="PANTHER" id="PTHR40626:SF10">
    <property type="entry name" value="C2H2-TYPE DOMAIN-CONTAINING PROTEIN"/>
    <property type="match status" value="1"/>
</dbReference>
<dbReference type="GO" id="GO:0000981">
    <property type="term" value="F:DNA-binding transcription factor activity, RNA polymerase II-specific"/>
    <property type="evidence" value="ECO:0007669"/>
    <property type="project" value="InterPro"/>
</dbReference>
<keyword evidence="4 9" id="KW-0863">Zinc-finger</keyword>
<dbReference type="InterPro" id="IPR007219">
    <property type="entry name" value="XnlR_reg_dom"/>
</dbReference>
<evidence type="ECO:0000256" key="2">
    <source>
        <dbReference type="ARBA" id="ARBA00022723"/>
    </source>
</evidence>
<dbReference type="PROSITE" id="PS50157">
    <property type="entry name" value="ZINC_FINGER_C2H2_2"/>
    <property type="match status" value="2"/>
</dbReference>
<dbReference type="OrthoDB" id="1405595at2759"/>
<comment type="subcellular location">
    <subcellularLocation>
        <location evidence="1">Nucleus</location>
    </subcellularLocation>
</comment>
<evidence type="ECO:0000259" key="11">
    <source>
        <dbReference type="PROSITE" id="PS50157"/>
    </source>
</evidence>
<evidence type="ECO:0000256" key="8">
    <source>
        <dbReference type="ARBA" id="ARBA00023242"/>
    </source>
</evidence>
<dbReference type="PANTHER" id="PTHR40626">
    <property type="entry name" value="MIP31509P"/>
    <property type="match status" value="1"/>
</dbReference>
<protein>
    <recommendedName>
        <fullName evidence="11">C2H2-type domain-containing protein</fullName>
    </recommendedName>
</protein>
<dbReference type="Pfam" id="PF04082">
    <property type="entry name" value="Fungal_trans"/>
    <property type="match status" value="1"/>
</dbReference>
<evidence type="ECO:0000256" key="10">
    <source>
        <dbReference type="SAM" id="MobiDB-lite"/>
    </source>
</evidence>
<dbReference type="GO" id="GO:0006351">
    <property type="term" value="P:DNA-templated transcription"/>
    <property type="evidence" value="ECO:0007669"/>
    <property type="project" value="InterPro"/>
</dbReference>
<keyword evidence="7" id="KW-0804">Transcription</keyword>
<dbReference type="VEuPathDB" id="FungiDB:BO78DRAFT_206325"/>
<feature type="domain" description="C2H2-type" evidence="11">
    <location>
        <begin position="45"/>
        <end position="73"/>
    </location>
</feature>
<evidence type="ECO:0000313" key="12">
    <source>
        <dbReference type="EMBL" id="PYI03118.1"/>
    </source>
</evidence>
<dbReference type="Gene3D" id="3.30.160.60">
    <property type="entry name" value="Classic Zinc Finger"/>
    <property type="match status" value="2"/>
</dbReference>
<dbReference type="AlphaFoldDB" id="A0A319E957"/>
<feature type="region of interest" description="Disordered" evidence="10">
    <location>
        <begin position="74"/>
        <end position="110"/>
    </location>
</feature>
<name>A0A319E957_ASPSB</name>
<evidence type="ECO:0000313" key="13">
    <source>
        <dbReference type="Proteomes" id="UP000248423"/>
    </source>
</evidence>
<sequence>MSPRHVSAPGASAKRRFPCSKCERSFTRREHLQRHENIHCNRKPFQCSLCSYACRRQDLLNRHVKLTHANEGAALTSSTDEPEYGIGDISNLPSPVLPESQDSLPGGSAHQQAMIGEIMGTTAAISQPDPTAMSPPPLLPSFLASEMDAGTFPLNYLNSVCLPPSYPELWVMDPPSVVPALQQGANDLGSPPLATDSGRMSQPPPAMPDLGRSHVHVAAFLRVTQDDWLWLSTQMARFVGVLPPNWELPSRHALSRYLHGFMNGFHPHFPIIHPPTLRFRDMAPELILALAAVGSHYCFESHQGLKLAHLAQQVALKQIGERDKHGIIPIQAPSETNSRNQEGTIADEGGNHADAARLVESMQALFFVMALATWGGENRPLVRQGLALPSVLAMLVRQHGLTESPTAPMNWHDWARDESARRTKLVIFCFFNLQAIAFNLPSPILVTDMQLKLPCAEMEWKAADAADWQTLWTRSERPPSLSDSMAALIQETDVIPVCSSLGSHILIHALLQRIISIQHSMPLQTLQDQMFPGLFVSFRRALRKWQQAWEQNPESSYSPLDKHGPIAFNSTALLHLAYTRLAVNIGPARSLLEQPPLEIAQRLANQPSLPRGSFLSLAARHATAALCAPVQMGVHFVGRAPSWSVMHAVCSLEYAYILNQFIQATAPARLEYPLESDEDNLLATIKYTLREVESSTRSGNPESVHVASPQLLGAKVVRAWATILEGTRTWCAVDMISRTLFAYADLLAPRP</sequence>
<proteinExistence type="predicted"/>
<evidence type="ECO:0000256" key="4">
    <source>
        <dbReference type="ARBA" id="ARBA00022771"/>
    </source>
</evidence>
<dbReference type="PROSITE" id="PS00028">
    <property type="entry name" value="ZINC_FINGER_C2H2_1"/>
    <property type="match status" value="2"/>
</dbReference>
<dbReference type="InterPro" id="IPR036236">
    <property type="entry name" value="Znf_C2H2_sf"/>
</dbReference>
<dbReference type="GO" id="GO:0000785">
    <property type="term" value="C:chromatin"/>
    <property type="evidence" value="ECO:0007669"/>
    <property type="project" value="TreeGrafter"/>
</dbReference>
<dbReference type="GO" id="GO:0005634">
    <property type="term" value="C:nucleus"/>
    <property type="evidence" value="ECO:0007669"/>
    <property type="project" value="UniProtKB-SubCell"/>
</dbReference>
<keyword evidence="8" id="KW-0539">Nucleus</keyword>
<dbReference type="EMBL" id="KZ826384">
    <property type="protein sequence ID" value="PYI03118.1"/>
    <property type="molecule type" value="Genomic_DNA"/>
</dbReference>
<keyword evidence="3" id="KW-0677">Repeat</keyword>
<keyword evidence="13" id="KW-1185">Reference proteome</keyword>
<evidence type="ECO:0000256" key="7">
    <source>
        <dbReference type="ARBA" id="ARBA00023163"/>
    </source>
</evidence>
<dbReference type="GO" id="GO:0008270">
    <property type="term" value="F:zinc ion binding"/>
    <property type="evidence" value="ECO:0007669"/>
    <property type="project" value="UniProtKB-KW"/>
</dbReference>